<comment type="caution">
    <text evidence="1">The sequence shown here is derived from an EMBL/GenBank/DDBJ whole genome shotgun (WGS) entry which is preliminary data.</text>
</comment>
<reference evidence="1" key="1">
    <citation type="submission" date="2021-06" db="EMBL/GenBank/DDBJ databases">
        <authorList>
            <person name="Kallberg Y."/>
            <person name="Tangrot J."/>
            <person name="Rosling A."/>
        </authorList>
    </citation>
    <scope>NUCLEOTIDE SEQUENCE</scope>
    <source>
        <strain evidence="1">CL356</strain>
    </source>
</reference>
<name>A0ACA9PYM0_9GLOM</name>
<evidence type="ECO:0000313" key="2">
    <source>
        <dbReference type="Proteomes" id="UP000789525"/>
    </source>
</evidence>
<proteinExistence type="predicted"/>
<protein>
    <submittedName>
        <fullName evidence="1">2526_t:CDS:1</fullName>
    </submittedName>
</protein>
<sequence>MGSDGRLWCYKRKGEKLSKRTVKPTVKHGGGSAIVWGCMSMQGVGRMSNIDGIMYSEDYVDILDDKLLPTVTDHGLRRGGYIFQQDNDPKHTSRMAKEWFKDHRVTVLDWPANSPDLNPIEHLWVYLKQQLNNYERFPTSMHELNQRIEAEWNKIPREECIKLIESLPRRIQQ</sequence>
<feature type="non-terminal residue" evidence="1">
    <location>
        <position position="173"/>
    </location>
</feature>
<evidence type="ECO:0000313" key="1">
    <source>
        <dbReference type="EMBL" id="CAG8725798.1"/>
    </source>
</evidence>
<gene>
    <name evidence="1" type="ORF">ACOLOM_LOCUS11363</name>
</gene>
<organism evidence="1 2">
    <name type="scientific">Acaulospora colombiana</name>
    <dbReference type="NCBI Taxonomy" id="27376"/>
    <lineage>
        <taxon>Eukaryota</taxon>
        <taxon>Fungi</taxon>
        <taxon>Fungi incertae sedis</taxon>
        <taxon>Mucoromycota</taxon>
        <taxon>Glomeromycotina</taxon>
        <taxon>Glomeromycetes</taxon>
        <taxon>Diversisporales</taxon>
        <taxon>Acaulosporaceae</taxon>
        <taxon>Acaulospora</taxon>
    </lineage>
</organism>
<dbReference type="EMBL" id="CAJVPT010040586">
    <property type="protein sequence ID" value="CAG8725798.1"/>
    <property type="molecule type" value="Genomic_DNA"/>
</dbReference>
<accession>A0ACA9PYM0</accession>
<keyword evidence="2" id="KW-1185">Reference proteome</keyword>
<dbReference type="Proteomes" id="UP000789525">
    <property type="component" value="Unassembled WGS sequence"/>
</dbReference>